<evidence type="ECO:0008006" key="3">
    <source>
        <dbReference type="Google" id="ProtNLM"/>
    </source>
</evidence>
<evidence type="ECO:0000313" key="2">
    <source>
        <dbReference type="EMBL" id="ADD93660.1"/>
    </source>
</evidence>
<accession>D6PD59</accession>
<organism evidence="2">
    <name type="scientific">uncultured marine bacterium MedDCM-OCT-S04-C7</name>
    <dbReference type="NCBI Taxonomy" id="743059"/>
    <lineage>
        <taxon>Bacteria</taxon>
        <taxon>environmental samples</taxon>
    </lineage>
</organism>
<dbReference type="EMBL" id="GU942992">
    <property type="protein sequence ID" value="ADD93660.1"/>
    <property type="molecule type" value="Genomic_DNA"/>
</dbReference>
<feature type="region of interest" description="Disordered" evidence="1">
    <location>
        <begin position="219"/>
        <end position="259"/>
    </location>
</feature>
<name>D6PD59_9BACT</name>
<dbReference type="AlphaFoldDB" id="D6PD59"/>
<proteinExistence type="predicted"/>
<sequence>MSLEGEVQLLEQASSANKGEPRLKICGDQLQVTSPTQFDAKAVVSGRPATVRSDQFDLEGPLIEFDRGQNRVAVDGGGQLTVPVADAGVGLDSFDLLGSGVPQTQMKEKSGVAQPLVITWQGRMDFNGQIARFVDRVQTASGGVSLQAGLLDCIFTQPVDFSRQQSAVPSQQTDIAQIKCGDGVQISSTSEVDGNLESLEKLFVRNLFFDRLTGDVRGTGPGRLTSARRGEGGLPMGTPGLPGQELRQQPAVPKSSESSGVTFLGVDFQRGFIGNMNQRQMEFQQRVETIWGPVDTWDASLDLHDPRGLPEKAIAVTSDTLGIGQAPSVPGVPGRSVELSAGGNVLVEGDSFTARSARLSFSEVKDLLVFEGDGRSDAQLFRQDRVGGPTSSASAGKILYWRKYNRVEVKDARYLDLDQIGGANLPQIPR</sequence>
<protein>
    <recommendedName>
        <fullName evidence="3">Organic solvent tolerance-like N-terminal domain-containing protein</fullName>
    </recommendedName>
</protein>
<reference evidence="2" key="1">
    <citation type="journal article" date="2010" name="ISME J.">
        <title>Metagenome of the Mediterranean deep chlorophyll maximum studied by direct and fosmid library 454 pyrosequencing.</title>
        <authorList>
            <person name="Ghai R."/>
            <person name="Martin-Cuadrado A.B."/>
            <person name="Molto A.G."/>
            <person name="Heredia I.G."/>
            <person name="Cabrera R."/>
            <person name="Martin J."/>
            <person name="Verdu M."/>
            <person name="Deschamps P."/>
            <person name="Moreira D."/>
            <person name="Lopez-Garcia P."/>
            <person name="Mira A."/>
            <person name="Rodriguez-Valera F."/>
        </authorList>
    </citation>
    <scope>NUCLEOTIDE SEQUENCE</scope>
</reference>
<evidence type="ECO:0000256" key="1">
    <source>
        <dbReference type="SAM" id="MobiDB-lite"/>
    </source>
</evidence>